<proteinExistence type="predicted"/>
<gene>
    <name evidence="1" type="ORF">FH063_002262</name>
</gene>
<dbReference type="AlphaFoldDB" id="A0A5B0KMW3"/>
<dbReference type="Proteomes" id="UP000325333">
    <property type="component" value="Unassembled WGS sequence"/>
</dbReference>
<evidence type="ECO:0000313" key="2">
    <source>
        <dbReference type="Proteomes" id="UP000325333"/>
    </source>
</evidence>
<accession>A0A5B0KMW3</accession>
<name>A0A5B0KMW3_9PROT</name>
<evidence type="ECO:0000313" key="1">
    <source>
        <dbReference type="EMBL" id="KAA1054027.1"/>
    </source>
</evidence>
<organism evidence="1 2">
    <name type="scientific">Azospirillum argentinense</name>
    <dbReference type="NCBI Taxonomy" id="2970906"/>
    <lineage>
        <taxon>Bacteria</taxon>
        <taxon>Pseudomonadati</taxon>
        <taxon>Pseudomonadota</taxon>
        <taxon>Alphaproteobacteria</taxon>
        <taxon>Rhodospirillales</taxon>
        <taxon>Azospirillaceae</taxon>
        <taxon>Azospirillum</taxon>
    </lineage>
</organism>
<protein>
    <submittedName>
        <fullName evidence="1">Uncharacterized protein</fullName>
    </submittedName>
</protein>
<sequence>MALIILRSYEIIFWDIYYKNICMNKKKILRSKILENSSKQRKCRDLIFHLGIKS</sequence>
<reference evidence="1 2" key="1">
    <citation type="submission" date="2019-07" db="EMBL/GenBank/DDBJ databases">
        <title>Genome sequencing of the stress-tolerant strain Azospirillum brasilense Az19.</title>
        <authorList>
            <person name="Maroniche G.A."/>
            <person name="Garcia J.E."/>
            <person name="Pagnussat L."/>
            <person name="Amenta M."/>
            <person name="Creus C.M."/>
        </authorList>
    </citation>
    <scope>NUCLEOTIDE SEQUENCE [LARGE SCALE GENOMIC DNA]</scope>
    <source>
        <strain evidence="1 2">Az19</strain>
    </source>
</reference>
<comment type="caution">
    <text evidence="1">The sequence shown here is derived from an EMBL/GenBank/DDBJ whole genome shotgun (WGS) entry which is preliminary data.</text>
</comment>
<dbReference type="EMBL" id="VEWN01000012">
    <property type="protein sequence ID" value="KAA1054027.1"/>
    <property type="molecule type" value="Genomic_DNA"/>
</dbReference>